<feature type="region of interest" description="Disordered" evidence="5">
    <location>
        <begin position="1"/>
        <end position="21"/>
    </location>
</feature>
<feature type="compositionally biased region" description="Low complexity" evidence="5">
    <location>
        <begin position="680"/>
        <end position="691"/>
    </location>
</feature>
<keyword evidence="3" id="KW-0597">Phosphoprotein</keyword>
<proteinExistence type="inferred from homology"/>
<feature type="compositionally biased region" description="Polar residues" evidence="5">
    <location>
        <begin position="485"/>
        <end position="497"/>
    </location>
</feature>
<evidence type="ECO:0000259" key="6">
    <source>
        <dbReference type="Pfam" id="PF18876"/>
    </source>
</evidence>
<feature type="compositionally biased region" description="Polar residues" evidence="5">
    <location>
        <begin position="1"/>
        <end position="18"/>
    </location>
</feature>
<keyword evidence="8" id="KW-1185">Reference proteome</keyword>
<feature type="compositionally biased region" description="Polar residues" evidence="5">
    <location>
        <begin position="138"/>
        <end position="175"/>
    </location>
</feature>
<dbReference type="Proteomes" id="UP000246464">
    <property type="component" value="Chromosome 16"/>
</dbReference>
<feature type="compositionally biased region" description="Polar residues" evidence="5">
    <location>
        <begin position="208"/>
        <end position="218"/>
    </location>
</feature>
<feature type="region of interest" description="Disordered" evidence="5">
    <location>
        <begin position="77"/>
        <end position="323"/>
    </location>
</feature>
<evidence type="ECO:0000313" key="8">
    <source>
        <dbReference type="Proteomes" id="UP000246464"/>
    </source>
</evidence>
<feature type="compositionally biased region" description="Basic and acidic residues" evidence="5">
    <location>
        <begin position="712"/>
        <end position="725"/>
    </location>
</feature>
<feature type="compositionally biased region" description="Basic and acidic residues" evidence="5">
    <location>
        <begin position="857"/>
        <end position="882"/>
    </location>
</feature>
<keyword evidence="4" id="KW-0539">Nucleus</keyword>
<comment type="similarity">
    <text evidence="2">Belongs to the AF4 family.</text>
</comment>
<dbReference type="PANTHER" id="PTHR10528">
    <property type="entry name" value="AF4/FMR2 FAMILY MEMBER"/>
    <property type="match status" value="1"/>
</dbReference>
<feature type="compositionally biased region" description="Low complexity" evidence="5">
    <location>
        <begin position="411"/>
        <end position="440"/>
    </location>
</feature>
<dbReference type="EMBL" id="CP026258">
    <property type="protein sequence ID" value="AWP15417.1"/>
    <property type="molecule type" value="Genomic_DNA"/>
</dbReference>
<organism evidence="7 8">
    <name type="scientific">Scophthalmus maximus</name>
    <name type="common">Turbot</name>
    <name type="synonym">Psetta maxima</name>
    <dbReference type="NCBI Taxonomy" id="52904"/>
    <lineage>
        <taxon>Eukaryota</taxon>
        <taxon>Metazoa</taxon>
        <taxon>Chordata</taxon>
        <taxon>Craniata</taxon>
        <taxon>Vertebrata</taxon>
        <taxon>Euteleostomi</taxon>
        <taxon>Actinopterygii</taxon>
        <taxon>Neopterygii</taxon>
        <taxon>Teleostei</taxon>
        <taxon>Neoteleostei</taxon>
        <taxon>Acanthomorphata</taxon>
        <taxon>Carangaria</taxon>
        <taxon>Pleuronectiformes</taxon>
        <taxon>Pleuronectoidei</taxon>
        <taxon>Scophthalmidae</taxon>
        <taxon>Scophthalmus</taxon>
    </lineage>
</organism>
<gene>
    <name evidence="7" type="ORF">SMAX5B_013985</name>
</gene>
<dbReference type="InterPro" id="IPR043640">
    <property type="entry name" value="AF4/FMR2_CHD"/>
</dbReference>
<feature type="compositionally biased region" description="Low complexity" evidence="5">
    <location>
        <begin position="1081"/>
        <end position="1094"/>
    </location>
</feature>
<evidence type="ECO:0000313" key="7">
    <source>
        <dbReference type="EMBL" id="AWP15417.1"/>
    </source>
</evidence>
<feature type="compositionally biased region" description="Polar residues" evidence="5">
    <location>
        <begin position="820"/>
        <end position="837"/>
    </location>
</feature>
<feature type="compositionally biased region" description="Basic and acidic residues" evidence="5">
    <location>
        <begin position="178"/>
        <end position="192"/>
    </location>
</feature>
<dbReference type="GO" id="GO:0032783">
    <property type="term" value="C:super elongation complex"/>
    <property type="evidence" value="ECO:0007669"/>
    <property type="project" value="TreeGrafter"/>
</dbReference>
<evidence type="ECO:0000256" key="3">
    <source>
        <dbReference type="ARBA" id="ARBA00022553"/>
    </source>
</evidence>
<evidence type="ECO:0000256" key="1">
    <source>
        <dbReference type="ARBA" id="ARBA00004123"/>
    </source>
</evidence>
<feature type="compositionally biased region" description="Polar residues" evidence="5">
    <location>
        <begin position="119"/>
        <end position="130"/>
    </location>
</feature>
<feature type="compositionally biased region" description="Basic and acidic residues" evidence="5">
    <location>
        <begin position="891"/>
        <end position="902"/>
    </location>
</feature>
<feature type="compositionally biased region" description="Basic and acidic residues" evidence="5">
    <location>
        <begin position="526"/>
        <end position="543"/>
    </location>
</feature>
<dbReference type="Pfam" id="PF18876">
    <property type="entry name" value="AFF4_CHD"/>
    <property type="match status" value="1"/>
</dbReference>
<evidence type="ECO:0000256" key="2">
    <source>
        <dbReference type="ARBA" id="ARBA00007354"/>
    </source>
</evidence>
<feature type="compositionally biased region" description="Pro residues" evidence="5">
    <location>
        <begin position="400"/>
        <end position="410"/>
    </location>
</feature>
<feature type="compositionally biased region" description="Basic and acidic residues" evidence="5">
    <location>
        <begin position="630"/>
        <end position="657"/>
    </location>
</feature>
<feature type="compositionally biased region" description="Polar residues" evidence="5">
    <location>
        <begin position="257"/>
        <end position="289"/>
    </location>
</feature>
<feature type="compositionally biased region" description="Polar residues" evidence="5">
    <location>
        <begin position="559"/>
        <end position="568"/>
    </location>
</feature>
<feature type="compositionally biased region" description="Polar residues" evidence="5">
    <location>
        <begin position="908"/>
        <end position="917"/>
    </location>
</feature>
<feature type="compositionally biased region" description="Polar residues" evidence="5">
    <location>
        <begin position="93"/>
        <end position="103"/>
    </location>
</feature>
<comment type="subcellular location">
    <subcellularLocation>
        <location evidence="1">Nucleus</location>
    </subcellularLocation>
</comment>
<reference evidence="7 8" key="1">
    <citation type="submission" date="2017-12" db="EMBL/GenBank/DDBJ databases">
        <title>Integrating genomic resources of turbot (Scophthalmus maximus) in depth evaluation of genetic and physical mapping variation across individuals.</title>
        <authorList>
            <person name="Martinez P."/>
        </authorList>
    </citation>
    <scope>NUCLEOTIDE SEQUENCE [LARGE SCALE GENOMIC DNA]</scope>
</reference>
<feature type="region of interest" description="Disordered" evidence="5">
    <location>
        <begin position="613"/>
        <end position="657"/>
    </location>
</feature>
<feature type="compositionally biased region" description="Basic residues" evidence="5">
    <location>
        <begin position="788"/>
        <end position="799"/>
    </location>
</feature>
<feature type="region of interest" description="Disordered" evidence="5">
    <location>
        <begin position="757"/>
        <end position="920"/>
    </location>
</feature>
<evidence type="ECO:0000256" key="4">
    <source>
        <dbReference type="ARBA" id="ARBA00023242"/>
    </source>
</evidence>
<feature type="region of interest" description="Disordered" evidence="5">
    <location>
        <begin position="366"/>
        <end position="568"/>
    </location>
</feature>
<dbReference type="GO" id="GO:0010468">
    <property type="term" value="P:regulation of gene expression"/>
    <property type="evidence" value="ECO:0007669"/>
    <property type="project" value="InterPro"/>
</dbReference>
<dbReference type="PANTHER" id="PTHR10528:SF6">
    <property type="entry name" value="AF4_FMR2 FAMILY MEMBER 1"/>
    <property type="match status" value="1"/>
</dbReference>
<name>A0A2U9CFZ2_SCOMX</name>
<evidence type="ECO:0000256" key="5">
    <source>
        <dbReference type="SAM" id="MobiDB-lite"/>
    </source>
</evidence>
<dbReference type="Gene3D" id="6.10.250.2670">
    <property type="match status" value="1"/>
</dbReference>
<feature type="region of interest" description="Disordered" evidence="5">
    <location>
        <begin position="677"/>
        <end position="740"/>
    </location>
</feature>
<dbReference type="Pfam" id="PF05110">
    <property type="entry name" value="AF-4"/>
    <property type="match status" value="2"/>
</dbReference>
<feature type="compositionally biased region" description="Basic and acidic residues" evidence="5">
    <location>
        <begin position="219"/>
        <end position="238"/>
    </location>
</feature>
<dbReference type="AlphaFoldDB" id="A0A2U9CFZ2"/>
<accession>A0A2U9CFZ2</accession>
<protein>
    <submittedName>
        <fullName evidence="7">Putative AF4/FMR2 family member 1</fullName>
    </submittedName>
</protein>
<feature type="compositionally biased region" description="Gly residues" evidence="5">
    <location>
        <begin position="1095"/>
        <end position="1105"/>
    </location>
</feature>
<feature type="domain" description="AF4/FMR2 C-terminal homology" evidence="6">
    <location>
        <begin position="921"/>
        <end position="1186"/>
    </location>
</feature>
<feature type="region of interest" description="Disordered" evidence="5">
    <location>
        <begin position="37"/>
        <end position="61"/>
    </location>
</feature>
<sequence length="1197" mass="129959">MSQTQGSTRDGPRTTVSVHNEERNLLRLRAWEQRNQEASQAKELNPENVPLFGEPYKTNKGDELSNRIQKMLGSYENVNSPYPLTAEPLPTPSYVTFSQSDQGQPDMDKSTRAPFHNQVHYTSTQTQKGPSSSSYSSQLATMSTASSPNQHRHSSTLPKFSLNQSQGSQPGNPAHQQKKSEAFSDFGERDGLPQEMSAHSPDAKPQSFLHSSNDNSTDADTRDTFDRNQRLESSDRPSESAMDVSTLNMKPSPKDASLTQATKTNALPSQTFPPLLSSKQSSVVMTQKPTAYVRPMDGQDQVVSDSPELKPSPEPYVPLPELISKSNQGKMKILPPFLETRTNEAQCVEDILREMIHSWPPLLTAIHTPSIDEPSKSSFSAKEAEHVSSRQGQQSCISSPLPPPPPPPTDPSQLNQQSSLSSFEAAHSSGVESASSSDSESSSRSESDSESATGEPPEPPVSSTVKTEPDAPAVSRGDWQLGNWIRSSQQNASTESQGGAHVSESPTRRRLLPTQSSKHSSVEVVDPARESKPRLASRQKELGDNIAKPQQCKKGHQDNCYQQSNQISPSTDFRKLSCKKISSKPAKGGCPDQNEAAVSVKCKEVVATRDKDVCFTDRPKVKTKTRKKSKDGDSQQDGKRTSKHAPLDKRKLGSEPDVKLVLSGQCPSCGVKHPNPCSCPARSPAQPDQSSPDPPVRINCSKPEAEAACQKGTEKPRRTTRKGSEETEPTAKVSLDLRPPRSLLVKIDLILLSRVPPASGNHQEMPGNAKRAAAAVEPGGGGSDGPAAHKHSRGSKKSKAPNVELDNKTLPRKKRRLENKNTSSAPASIKLESSSNPAEDREGKKAKKTPASATPKDSAKDSASHKRCPAESSRDTVKGKDSCKHKRRSVKHTEHPQSEKKPPKSFPTVPSSSQSNKDVLINRPLLRLEDRQYPVKHYIKEAKKLKHKADAESDKLIKAFNYLDAAMFFVESGIAMAKDPQISMSSYTMFEETVELLKFVLKLKNSVEPSAAPSEKDFLALCLKCQSLLQMTMFRHKHKTALKYSKTLTEHFTNSAQATHDPSVCTAKAAHTPSPMPDVPSPANTSTSSGPGSNQSGGGSAAGPAGGTVAVPRAVAQVASSYVNITTLFVSAHDLWEQAAVLANKGSGLLAALDTVMGPLSPTSTMNAMVRYTRQGVHWLRLDTRKNLLLCPSSNEK</sequence>
<dbReference type="InterPro" id="IPR007797">
    <property type="entry name" value="AF4/FMR2"/>
</dbReference>
<feature type="region of interest" description="Disordered" evidence="5">
    <location>
        <begin position="1059"/>
        <end position="1105"/>
    </location>
</feature>
<dbReference type="STRING" id="52904.ENSSMAP00000011463"/>